<dbReference type="NCBIfam" id="TIGR00254">
    <property type="entry name" value="GGDEF"/>
    <property type="match status" value="1"/>
</dbReference>
<dbReference type="InterPro" id="IPR035919">
    <property type="entry name" value="EAL_sf"/>
</dbReference>
<dbReference type="SUPFAM" id="SSF55785">
    <property type="entry name" value="PYP-like sensor domain (PAS domain)"/>
    <property type="match status" value="1"/>
</dbReference>
<reference evidence="6 7" key="1">
    <citation type="submission" date="2020-12" db="EMBL/GenBank/DDBJ databases">
        <title>Novel Thalassolituus-related marine hydrocarbonoclastic bacteria mediated algae-derived hydrocarbons mineralization in twilight zone of the northern South China Sea.</title>
        <authorList>
            <person name="Dong C."/>
        </authorList>
    </citation>
    <scope>NUCLEOTIDE SEQUENCE [LARGE SCALE GENOMIC DNA]</scope>
    <source>
        <strain evidence="6 7">IMCC1826</strain>
    </source>
</reference>
<proteinExistence type="predicted"/>
<dbReference type="InterPro" id="IPR029787">
    <property type="entry name" value="Nucleotide_cyclase"/>
</dbReference>
<dbReference type="NCBIfam" id="TIGR00229">
    <property type="entry name" value="sensory_box"/>
    <property type="match status" value="1"/>
</dbReference>
<dbReference type="Pfam" id="PF13426">
    <property type="entry name" value="PAS_9"/>
    <property type="match status" value="1"/>
</dbReference>
<evidence type="ECO:0000313" key="6">
    <source>
        <dbReference type="EMBL" id="MCA6064794.1"/>
    </source>
</evidence>
<feature type="coiled-coil region" evidence="2">
    <location>
        <begin position="126"/>
        <end position="153"/>
    </location>
</feature>
<evidence type="ECO:0000256" key="1">
    <source>
        <dbReference type="PROSITE-ProRule" id="PRU00169"/>
    </source>
</evidence>
<comment type="caution">
    <text evidence="6">The sequence shown here is derived from an EMBL/GenBank/DDBJ whole genome shotgun (WGS) entry which is preliminary data.</text>
</comment>
<dbReference type="InterPro" id="IPR001789">
    <property type="entry name" value="Sig_transdc_resp-reg_receiver"/>
</dbReference>
<keyword evidence="2" id="KW-0175">Coiled coil</keyword>
<gene>
    <name evidence="6" type="ORF">I9W95_14370</name>
</gene>
<dbReference type="SMART" id="SM00267">
    <property type="entry name" value="GGDEF"/>
    <property type="match status" value="1"/>
</dbReference>
<feature type="domain" description="GGDEF" evidence="5">
    <location>
        <begin position="299"/>
        <end position="436"/>
    </location>
</feature>
<dbReference type="SUPFAM" id="SSF52172">
    <property type="entry name" value="CheY-like"/>
    <property type="match status" value="1"/>
</dbReference>
<sequence length="699" mass="78207">MSTSRDTLHLLLMTDTQNDAESLVSLMRNSGSATRAHQITSLQDLNEQIQEKSWDLLIAEPNVDGVSYEDLLKLIRRLNKDLPVILIAEDVDPMTLEAAIKRGAAAMVTKDESNLLLLVIQRELRHLKSRRELRTLEVRIRDAEKRCQLLLESSKDAVAYIHDGMHVYANQAYLDLFGYNSVEELEGMPIMDMVDAASQADFKNFLKSYHADPAHAQELKTIGVNGDGKHFPMLMAFSQATYADERCTQVLIRTNADHSELEAKLREISSKDMMTGLYNKPHFITQLEHAVDKAILSGARGAILYINIDHFGKIKSDVGISHSDLIVTEVADLLKSQKAEHDVLARIGEDIFCCLRMGADAESALAFANHLRDKIEHLLVDIGNRTVTVTASIGVSLITENSSRPDDILQQSHQAANDVRKQPDSERGNGVHLYVPPDAEEQAAAVSLEKSLTEAIRNNGFRLLFQPMISLRGDEAEHYETLLRLKMTDGEELSAGEFLNSAEVSDELKRKIDRWVILHTTKLLGEHRARGHNTRMFINLSGPSLADDALPGWIGVAMNAARLPKGSVIFQFNEEDASRMLKQAQQFSLSLFEKAIPCSVSRFGCALNPMQTLKHLTVEYVKVDGSFTQELGQNPDTQKHLKELIEGLHEEDKKTIVPLVENATSVASLWQMGVHFLQGYYVQPPQSSMTFDFNDDNEM</sequence>
<evidence type="ECO:0000256" key="2">
    <source>
        <dbReference type="SAM" id="Coils"/>
    </source>
</evidence>
<dbReference type="PANTHER" id="PTHR33121">
    <property type="entry name" value="CYCLIC DI-GMP PHOSPHODIESTERASE PDEF"/>
    <property type="match status" value="1"/>
</dbReference>
<name>A0ABS7ZSW5_9GAMM</name>
<dbReference type="SUPFAM" id="SSF55073">
    <property type="entry name" value="Nucleotide cyclase"/>
    <property type="match status" value="1"/>
</dbReference>
<evidence type="ECO:0000259" key="5">
    <source>
        <dbReference type="PROSITE" id="PS50887"/>
    </source>
</evidence>
<evidence type="ECO:0000313" key="7">
    <source>
        <dbReference type="Proteomes" id="UP000714380"/>
    </source>
</evidence>
<dbReference type="PROSITE" id="PS50110">
    <property type="entry name" value="RESPONSE_REGULATORY"/>
    <property type="match status" value="1"/>
</dbReference>
<dbReference type="InterPro" id="IPR050706">
    <property type="entry name" value="Cyclic-di-GMP_PDE-like"/>
</dbReference>
<evidence type="ECO:0000259" key="4">
    <source>
        <dbReference type="PROSITE" id="PS50883"/>
    </source>
</evidence>
<dbReference type="RefSeq" id="WP_225676109.1">
    <property type="nucleotide sequence ID" value="NZ_JAEDAH010000091.1"/>
</dbReference>
<dbReference type="Gene3D" id="3.20.20.450">
    <property type="entry name" value="EAL domain"/>
    <property type="match status" value="1"/>
</dbReference>
<dbReference type="Gene3D" id="3.40.50.2300">
    <property type="match status" value="1"/>
</dbReference>
<comment type="caution">
    <text evidence="1">Lacks conserved residue(s) required for the propagation of feature annotation.</text>
</comment>
<dbReference type="CDD" id="cd01948">
    <property type="entry name" value="EAL"/>
    <property type="match status" value="1"/>
</dbReference>
<organism evidence="6 7">
    <name type="scientific">Thalassolituus marinus</name>
    <dbReference type="NCBI Taxonomy" id="671053"/>
    <lineage>
        <taxon>Bacteria</taxon>
        <taxon>Pseudomonadati</taxon>
        <taxon>Pseudomonadota</taxon>
        <taxon>Gammaproteobacteria</taxon>
        <taxon>Oceanospirillales</taxon>
        <taxon>Oceanospirillaceae</taxon>
        <taxon>Thalassolituus</taxon>
    </lineage>
</organism>
<dbReference type="CDD" id="cd00130">
    <property type="entry name" value="PAS"/>
    <property type="match status" value="1"/>
</dbReference>
<dbReference type="InterPro" id="IPR035965">
    <property type="entry name" value="PAS-like_dom_sf"/>
</dbReference>
<dbReference type="PROSITE" id="PS50887">
    <property type="entry name" value="GGDEF"/>
    <property type="match status" value="1"/>
</dbReference>
<dbReference type="Proteomes" id="UP000714380">
    <property type="component" value="Unassembled WGS sequence"/>
</dbReference>
<dbReference type="InterPro" id="IPR000014">
    <property type="entry name" value="PAS"/>
</dbReference>
<accession>A0ABS7ZSW5</accession>
<protein>
    <submittedName>
        <fullName evidence="6">EAL domain-containing protein</fullName>
    </submittedName>
</protein>
<feature type="domain" description="EAL" evidence="4">
    <location>
        <begin position="445"/>
        <end position="699"/>
    </location>
</feature>
<dbReference type="InterPro" id="IPR011006">
    <property type="entry name" value="CheY-like_superfamily"/>
</dbReference>
<dbReference type="EMBL" id="JAEDAH010000091">
    <property type="protein sequence ID" value="MCA6064794.1"/>
    <property type="molecule type" value="Genomic_DNA"/>
</dbReference>
<dbReference type="InterPro" id="IPR001633">
    <property type="entry name" value="EAL_dom"/>
</dbReference>
<dbReference type="PROSITE" id="PS50883">
    <property type="entry name" value="EAL"/>
    <property type="match status" value="1"/>
</dbReference>
<dbReference type="Pfam" id="PF00990">
    <property type="entry name" value="GGDEF"/>
    <property type="match status" value="1"/>
</dbReference>
<evidence type="ECO:0000259" key="3">
    <source>
        <dbReference type="PROSITE" id="PS50110"/>
    </source>
</evidence>
<dbReference type="InterPro" id="IPR000160">
    <property type="entry name" value="GGDEF_dom"/>
</dbReference>
<dbReference type="Pfam" id="PF00563">
    <property type="entry name" value="EAL"/>
    <property type="match status" value="1"/>
</dbReference>
<keyword evidence="7" id="KW-1185">Reference proteome</keyword>
<dbReference type="InterPro" id="IPR043128">
    <property type="entry name" value="Rev_trsase/Diguanyl_cyclase"/>
</dbReference>
<dbReference type="SUPFAM" id="SSF141868">
    <property type="entry name" value="EAL domain-like"/>
    <property type="match status" value="1"/>
</dbReference>
<dbReference type="Gene3D" id="3.30.450.20">
    <property type="entry name" value="PAS domain"/>
    <property type="match status" value="1"/>
</dbReference>
<dbReference type="Pfam" id="PF00072">
    <property type="entry name" value="Response_reg"/>
    <property type="match status" value="1"/>
</dbReference>
<dbReference type="PANTHER" id="PTHR33121:SF23">
    <property type="entry name" value="CYCLIC DI-GMP PHOSPHODIESTERASE PDEB"/>
    <property type="match status" value="1"/>
</dbReference>
<dbReference type="CDD" id="cd01949">
    <property type="entry name" value="GGDEF"/>
    <property type="match status" value="1"/>
</dbReference>
<dbReference type="SMART" id="SM00052">
    <property type="entry name" value="EAL"/>
    <property type="match status" value="1"/>
</dbReference>
<dbReference type="Gene3D" id="3.30.70.270">
    <property type="match status" value="1"/>
</dbReference>
<feature type="domain" description="Response regulatory" evidence="3">
    <location>
        <begin position="9"/>
        <end position="125"/>
    </location>
</feature>